<dbReference type="GO" id="GO:0005737">
    <property type="term" value="C:cytoplasm"/>
    <property type="evidence" value="ECO:0007669"/>
    <property type="project" value="TreeGrafter"/>
</dbReference>
<comment type="caution">
    <text evidence="4">The sequence shown here is derived from an EMBL/GenBank/DDBJ whole genome shotgun (WGS) entry which is preliminary data.</text>
</comment>
<accession>A0A6N9ZQG3</accession>
<name>A0A6N9ZQG3_9HYPH</name>
<feature type="domain" description="FAD dependent oxidoreductase" evidence="3">
    <location>
        <begin position="31"/>
        <end position="382"/>
    </location>
</feature>
<dbReference type="Proteomes" id="UP000468864">
    <property type="component" value="Unassembled WGS sequence"/>
</dbReference>
<sequence>MLNDPRSHGLWEKTAPEPPTTSPLDGAMSADVVIVGGGYTGLSSALHLAEAGSKVVLLEAKEIGFGGAGRNVGLINAGMWVMPNDLPGVLGPVHGERLLDLLGNAPKLVMELIDKHQIDCELERNGTLHCAVGADGLKEIEDRAAQWSARGAAVRLLDAAETAKRIGSDGYTGSLLDKRAGTLQPLAYARGLAHAAVKAGVAIHTSSPVIATERNGSRWMVKTAKGEVSAEWIIVATDAYSTGPWEQVRSEQVHLPYFNFATVPLGHNLRQSILPGREGVWDTKDILSSFRMDQAGRLVFGSVGALRNTGLAVHKGWAKRALKRLFPVIGDVEFECEWYGQIGMTDNALPRFHKFAPGVVGFSGYNGRGIAPGTVFGRTLAEHILGRLPEADLPLPLTSPTEPSFRALKEIWYEAGAQIAHFADARF</sequence>
<keyword evidence="1" id="KW-0560">Oxidoreductase</keyword>
<feature type="region of interest" description="Disordered" evidence="2">
    <location>
        <begin position="1"/>
        <end position="26"/>
    </location>
</feature>
<protein>
    <submittedName>
        <fullName evidence="4">FAD-dependent oxidoreductase</fullName>
    </submittedName>
</protein>
<dbReference type="InterPro" id="IPR006076">
    <property type="entry name" value="FAD-dep_OxRdtase"/>
</dbReference>
<dbReference type="Gene3D" id="3.50.50.60">
    <property type="entry name" value="FAD/NAD(P)-binding domain"/>
    <property type="match status" value="1"/>
</dbReference>
<organism evidence="4 5">
    <name type="scientific">Rhizobium laguerreae</name>
    <dbReference type="NCBI Taxonomy" id="1076926"/>
    <lineage>
        <taxon>Bacteria</taxon>
        <taxon>Pseudomonadati</taxon>
        <taxon>Pseudomonadota</taxon>
        <taxon>Alphaproteobacteria</taxon>
        <taxon>Hyphomicrobiales</taxon>
        <taxon>Rhizobiaceae</taxon>
        <taxon>Rhizobium/Agrobacterium group</taxon>
        <taxon>Rhizobium</taxon>
    </lineage>
</organism>
<dbReference type="AlphaFoldDB" id="A0A6N9ZQG3"/>
<dbReference type="SUPFAM" id="SSF51905">
    <property type="entry name" value="FAD/NAD(P)-binding domain"/>
    <property type="match status" value="1"/>
</dbReference>
<evidence type="ECO:0000313" key="5">
    <source>
        <dbReference type="Proteomes" id="UP000468864"/>
    </source>
</evidence>
<gene>
    <name evidence="4" type="ORF">GR206_29795</name>
</gene>
<dbReference type="Pfam" id="PF01266">
    <property type="entry name" value="DAO"/>
    <property type="match status" value="1"/>
</dbReference>
<dbReference type="PANTHER" id="PTHR13847:SF281">
    <property type="entry name" value="FAD DEPENDENT OXIDOREDUCTASE DOMAIN-CONTAINING PROTEIN"/>
    <property type="match status" value="1"/>
</dbReference>
<evidence type="ECO:0000256" key="1">
    <source>
        <dbReference type="ARBA" id="ARBA00023002"/>
    </source>
</evidence>
<dbReference type="PANTHER" id="PTHR13847">
    <property type="entry name" value="SARCOSINE DEHYDROGENASE-RELATED"/>
    <property type="match status" value="1"/>
</dbReference>
<dbReference type="Gene3D" id="3.30.9.10">
    <property type="entry name" value="D-Amino Acid Oxidase, subunit A, domain 2"/>
    <property type="match status" value="1"/>
</dbReference>
<proteinExistence type="predicted"/>
<dbReference type="EMBL" id="WUEP01000032">
    <property type="protein sequence ID" value="NEH95155.1"/>
    <property type="molecule type" value="Genomic_DNA"/>
</dbReference>
<dbReference type="RefSeq" id="WP_163882897.1">
    <property type="nucleotide sequence ID" value="NZ_WUEP01000032.1"/>
</dbReference>
<feature type="compositionally biased region" description="Basic and acidic residues" evidence="2">
    <location>
        <begin position="1"/>
        <end position="15"/>
    </location>
</feature>
<reference evidence="4 5" key="1">
    <citation type="submission" date="2019-12" db="EMBL/GenBank/DDBJ databases">
        <title>Rhizobium genotypes associated with high levels of biological nitrogen fixation by grain legumes in a temperate-maritime cropping system.</title>
        <authorList>
            <person name="Maluk M."/>
            <person name="Francesc Ferrando Molina F."/>
            <person name="Lopez Del Egido L."/>
            <person name="Lafos M."/>
            <person name="Langarica-Fuentes A."/>
            <person name="Gebre Yohannes G."/>
            <person name="Young M.W."/>
            <person name="Martin P."/>
            <person name="Gantlett R."/>
            <person name="Kenicer G."/>
            <person name="Hawes C."/>
            <person name="Begg G.S."/>
            <person name="Quilliam R.S."/>
            <person name="Squire G.R."/>
            <person name="Poole P.S."/>
            <person name="Young P.W."/>
            <person name="Iannetta P.M."/>
            <person name="James E.K."/>
        </authorList>
    </citation>
    <scope>NUCLEOTIDE SEQUENCE [LARGE SCALE GENOMIC DNA]</scope>
    <source>
        <strain evidence="4 5">JHI2449</strain>
    </source>
</reference>
<evidence type="ECO:0000313" key="4">
    <source>
        <dbReference type="EMBL" id="NEH95155.1"/>
    </source>
</evidence>
<dbReference type="InterPro" id="IPR036188">
    <property type="entry name" value="FAD/NAD-bd_sf"/>
</dbReference>
<evidence type="ECO:0000259" key="3">
    <source>
        <dbReference type="Pfam" id="PF01266"/>
    </source>
</evidence>
<dbReference type="GO" id="GO:0016491">
    <property type="term" value="F:oxidoreductase activity"/>
    <property type="evidence" value="ECO:0007669"/>
    <property type="project" value="UniProtKB-KW"/>
</dbReference>
<evidence type="ECO:0000256" key="2">
    <source>
        <dbReference type="SAM" id="MobiDB-lite"/>
    </source>
</evidence>